<reference evidence="3" key="1">
    <citation type="journal article" date="2019" name="Int. J. Syst. Evol. Microbiol.">
        <title>The Global Catalogue of Microorganisms (GCM) 10K type strain sequencing project: providing services to taxonomists for standard genome sequencing and annotation.</title>
        <authorList>
            <consortium name="The Broad Institute Genomics Platform"/>
            <consortium name="The Broad Institute Genome Sequencing Center for Infectious Disease"/>
            <person name="Wu L."/>
            <person name="Ma J."/>
        </authorList>
    </citation>
    <scope>NUCLEOTIDE SEQUENCE [LARGE SCALE GENOMIC DNA]</scope>
    <source>
        <strain evidence="3">JCM 11574</strain>
    </source>
</reference>
<feature type="compositionally biased region" description="Basic residues" evidence="1">
    <location>
        <begin position="89"/>
        <end position="100"/>
    </location>
</feature>
<dbReference type="EMBL" id="BAAAVM010000026">
    <property type="protein sequence ID" value="GAA3135787.1"/>
    <property type="molecule type" value="Genomic_DNA"/>
</dbReference>
<feature type="compositionally biased region" description="Low complexity" evidence="1">
    <location>
        <begin position="76"/>
        <end position="88"/>
    </location>
</feature>
<proteinExistence type="predicted"/>
<feature type="region of interest" description="Disordered" evidence="1">
    <location>
        <begin position="67"/>
        <end position="100"/>
    </location>
</feature>
<gene>
    <name evidence="2" type="ORF">GCM10010521_22300</name>
</gene>
<sequence>MAGIAVVLDHTTVGALHDPSDYVSASGGLGDLYAPALSLRRGASRLPLVCVPWAVGRRSGMVAARTAASTTGYRSGGPPRRAASAPIRRPGRHRPGSLRC</sequence>
<name>A0ABP6N5B1_9ACTN</name>
<organism evidence="2 3">
    <name type="scientific">Streptomyces rameus</name>
    <dbReference type="NCBI Taxonomy" id="68261"/>
    <lineage>
        <taxon>Bacteria</taxon>
        <taxon>Bacillati</taxon>
        <taxon>Actinomycetota</taxon>
        <taxon>Actinomycetes</taxon>
        <taxon>Kitasatosporales</taxon>
        <taxon>Streptomycetaceae</taxon>
        <taxon>Streptomyces</taxon>
    </lineage>
</organism>
<comment type="caution">
    <text evidence="2">The sequence shown here is derived from an EMBL/GenBank/DDBJ whole genome shotgun (WGS) entry which is preliminary data.</text>
</comment>
<accession>A0ABP6N5B1</accession>
<keyword evidence="3" id="KW-1185">Reference proteome</keyword>
<protein>
    <submittedName>
        <fullName evidence="2">Uncharacterized protein</fullName>
    </submittedName>
</protein>
<dbReference type="Proteomes" id="UP001500893">
    <property type="component" value="Unassembled WGS sequence"/>
</dbReference>
<evidence type="ECO:0000313" key="3">
    <source>
        <dbReference type="Proteomes" id="UP001500893"/>
    </source>
</evidence>
<evidence type="ECO:0000256" key="1">
    <source>
        <dbReference type="SAM" id="MobiDB-lite"/>
    </source>
</evidence>
<evidence type="ECO:0000313" key="2">
    <source>
        <dbReference type="EMBL" id="GAA3135787.1"/>
    </source>
</evidence>